<evidence type="ECO:0000256" key="6">
    <source>
        <dbReference type="ARBA" id="ARBA00022801"/>
    </source>
</evidence>
<dbReference type="Proteomes" id="UP000242525">
    <property type="component" value="Unassembled WGS sequence"/>
</dbReference>
<feature type="domain" description="XPG-I" evidence="12">
    <location>
        <begin position="120"/>
        <end position="190"/>
    </location>
</feature>
<feature type="domain" description="XPG N-terminal" evidence="13">
    <location>
        <begin position="1"/>
        <end position="81"/>
    </location>
</feature>
<keyword evidence="14" id="KW-0269">Exonuclease</keyword>
<keyword evidence="8" id="KW-0234">DNA repair</keyword>
<feature type="region of interest" description="Disordered" evidence="11">
    <location>
        <begin position="441"/>
        <end position="532"/>
    </location>
</feature>
<sequence>MEEYRGHTLGVDGYSWLHKGAISCAWDLAYHVPTTRYIEYCLRRIKMLRHYGVEPYMVFDGDYLPTKARVEKDRERSRRLARSQGLLAARRGDKKQAEEYFQKAIDITPKMVAQLILILKLENVKYVVAPYEADAQLVHLEKSSIISGIISEDSDLLVFGARVLLTKMNQFGECIRIQRVEFPRCTELFLSDLTDAQLRAIAIFSGCDYSDGIPKVGIKIAHRFVRKFLTGERALRGIRYEGYNVPHGFEQVYEQAELTFMHQRVYSFEERRLVMLSEPKDELGEDALEYIGRDMDPVLAQAIATGKVDPLTKEEFKLSEKAKAVVENPVLKTLSFNSQGITPRQQNQKITEYFKRASHVNSAPSLPAARMSSNGISFKQNRTTTSNKISGTSLIAKRVERVFENNANDPGSEFKAEDSKNAEEKKDQFVSKFFSSISKRPSVSKALEPTPPDLSDESGFGSSDFDPEDGFPDLTMDKNMDIDEADKENSLDTVRTTQMRKRKLSGSPFRQRTNPSLPSSSPTSTGEGMLTTTAKKQRVFDLKKFAYKPGAVNSFSPDVAASFFGNSSSDEEEEEEKDLPISTLSVTPKFQQKKDEKEGEKRLNQKEQTSLAATKSTKTSISDRTDCASAVNPAATHQGANISEKLPAVVKTATLSAGLQSRLDRFRYTGHR</sequence>
<keyword evidence="15" id="KW-1185">Reference proteome</keyword>
<keyword evidence="9" id="KW-0539">Nucleus</keyword>
<dbReference type="InterPro" id="IPR036279">
    <property type="entry name" value="5-3_exonuclease_C_sf"/>
</dbReference>
<evidence type="ECO:0000256" key="10">
    <source>
        <dbReference type="PROSITE-ProRule" id="PRU00339"/>
    </source>
</evidence>
<name>A0A0J9XAE3_GEOCN</name>
<dbReference type="GO" id="GO:0046872">
    <property type="term" value="F:metal ion binding"/>
    <property type="evidence" value="ECO:0007669"/>
    <property type="project" value="UniProtKB-KW"/>
</dbReference>
<dbReference type="STRING" id="1173061.A0A0J9XAE3"/>
<dbReference type="PANTHER" id="PTHR11081:SF65">
    <property type="entry name" value="DNA DAMAGE-INDUCIBLE PROTEIN DIN7-RELATED"/>
    <property type="match status" value="1"/>
</dbReference>
<gene>
    <name evidence="14" type="ORF">BN980_GECA06s04971g</name>
</gene>
<dbReference type="InterPro" id="IPR008918">
    <property type="entry name" value="HhH2"/>
</dbReference>
<evidence type="ECO:0000256" key="3">
    <source>
        <dbReference type="ARBA" id="ARBA00022722"/>
    </source>
</evidence>
<evidence type="ECO:0000256" key="7">
    <source>
        <dbReference type="ARBA" id="ARBA00022842"/>
    </source>
</evidence>
<comment type="subcellular location">
    <subcellularLocation>
        <location evidence="2">Nucleus</location>
    </subcellularLocation>
</comment>
<feature type="compositionally biased region" description="Basic and acidic residues" evidence="11">
    <location>
        <begin position="412"/>
        <end position="423"/>
    </location>
</feature>
<dbReference type="GO" id="GO:0017108">
    <property type="term" value="F:5'-flap endonuclease activity"/>
    <property type="evidence" value="ECO:0007669"/>
    <property type="project" value="TreeGrafter"/>
</dbReference>
<evidence type="ECO:0000259" key="13">
    <source>
        <dbReference type="SMART" id="SM00485"/>
    </source>
</evidence>
<evidence type="ECO:0000256" key="9">
    <source>
        <dbReference type="ARBA" id="ARBA00023242"/>
    </source>
</evidence>
<organism evidence="14 15">
    <name type="scientific">Geotrichum candidum</name>
    <name type="common">Oospora lactis</name>
    <name type="synonym">Dipodascus geotrichum</name>
    <dbReference type="NCBI Taxonomy" id="1173061"/>
    <lineage>
        <taxon>Eukaryota</taxon>
        <taxon>Fungi</taxon>
        <taxon>Dikarya</taxon>
        <taxon>Ascomycota</taxon>
        <taxon>Saccharomycotina</taxon>
        <taxon>Dipodascomycetes</taxon>
        <taxon>Dipodascales</taxon>
        <taxon>Dipodascaceae</taxon>
        <taxon>Geotrichum</taxon>
    </lineage>
</organism>
<comment type="cofactor">
    <cofactor evidence="1">
        <name>Mg(2+)</name>
        <dbReference type="ChEBI" id="CHEBI:18420"/>
    </cofactor>
</comment>
<dbReference type="InterPro" id="IPR044752">
    <property type="entry name" value="PIN-like_EXO1"/>
</dbReference>
<dbReference type="SMART" id="SM00484">
    <property type="entry name" value="XPGI"/>
    <property type="match status" value="1"/>
</dbReference>
<dbReference type="PANTHER" id="PTHR11081">
    <property type="entry name" value="FLAP ENDONUCLEASE FAMILY MEMBER"/>
    <property type="match status" value="1"/>
</dbReference>
<comment type="caution">
    <text evidence="14">The sequence shown here is derived from an EMBL/GenBank/DDBJ whole genome shotgun (WGS) entry which is preliminary data.</text>
</comment>
<dbReference type="GO" id="GO:0008409">
    <property type="term" value="F:5'-3' exonuclease activity"/>
    <property type="evidence" value="ECO:0007669"/>
    <property type="project" value="UniProtKB-ARBA"/>
</dbReference>
<dbReference type="AlphaFoldDB" id="A0A0J9XAE3"/>
<dbReference type="EMBL" id="CCBN010000006">
    <property type="protein sequence ID" value="CDO54121.1"/>
    <property type="molecule type" value="Genomic_DNA"/>
</dbReference>
<dbReference type="Gene3D" id="1.10.150.20">
    <property type="entry name" value="5' to 3' exonuclease, C-terminal subdomain"/>
    <property type="match status" value="1"/>
</dbReference>
<dbReference type="InterPro" id="IPR029060">
    <property type="entry name" value="PIN-like_dom_sf"/>
</dbReference>
<evidence type="ECO:0000313" key="14">
    <source>
        <dbReference type="EMBL" id="CDO54121.1"/>
    </source>
</evidence>
<dbReference type="Pfam" id="PF00752">
    <property type="entry name" value="XPG_N"/>
    <property type="match status" value="1"/>
</dbReference>
<dbReference type="PROSITE" id="PS50005">
    <property type="entry name" value="TPR"/>
    <property type="match status" value="1"/>
</dbReference>
<dbReference type="SUPFAM" id="SSF88723">
    <property type="entry name" value="PIN domain-like"/>
    <property type="match status" value="1"/>
</dbReference>
<proteinExistence type="predicted"/>
<reference evidence="14" key="1">
    <citation type="submission" date="2014-03" db="EMBL/GenBank/DDBJ databases">
        <authorList>
            <person name="Casaregola S."/>
        </authorList>
    </citation>
    <scope>NUCLEOTIDE SEQUENCE [LARGE SCALE GENOMIC DNA]</scope>
    <source>
        <strain evidence="14">CLIB 918</strain>
    </source>
</reference>
<dbReference type="InterPro" id="IPR019734">
    <property type="entry name" value="TPR_rpt"/>
</dbReference>
<feature type="compositionally biased region" description="Low complexity" evidence="11">
    <location>
        <begin position="513"/>
        <end position="525"/>
    </location>
</feature>
<evidence type="ECO:0000256" key="1">
    <source>
        <dbReference type="ARBA" id="ARBA00001946"/>
    </source>
</evidence>
<dbReference type="FunFam" id="3.40.50.1010:FF:000002">
    <property type="entry name" value="Exonuclease 1, putative"/>
    <property type="match status" value="1"/>
</dbReference>
<evidence type="ECO:0000256" key="11">
    <source>
        <dbReference type="SAM" id="MobiDB-lite"/>
    </source>
</evidence>
<dbReference type="SMART" id="SM00485">
    <property type="entry name" value="XPGN"/>
    <property type="match status" value="1"/>
</dbReference>
<keyword evidence="4" id="KW-0479">Metal-binding</keyword>
<dbReference type="FunFam" id="1.10.150.20:FF:000011">
    <property type="entry name" value="exonuclease 1"/>
    <property type="match status" value="1"/>
</dbReference>
<dbReference type="PRINTS" id="PR00853">
    <property type="entry name" value="XPGRADSUPER"/>
</dbReference>
<keyword evidence="3" id="KW-0540">Nuclease</keyword>
<dbReference type="SMART" id="SM00279">
    <property type="entry name" value="HhH2"/>
    <property type="match status" value="1"/>
</dbReference>
<keyword evidence="10" id="KW-0802">TPR repeat</keyword>
<protein>
    <submittedName>
        <fullName evidence="14">Similar to Saccharomyces cerevisiae YOR033C EXO1 5'-3' exonuclease and flap-endonuclease involved in recombination</fullName>
    </submittedName>
</protein>
<feature type="region of interest" description="Disordered" evidence="11">
    <location>
        <begin position="550"/>
        <end position="625"/>
    </location>
</feature>
<feature type="compositionally biased region" description="Low complexity" evidence="11">
    <location>
        <begin position="609"/>
        <end position="620"/>
    </location>
</feature>
<feature type="region of interest" description="Disordered" evidence="11">
    <location>
        <begin position="404"/>
        <end position="423"/>
    </location>
</feature>
<dbReference type="GO" id="GO:0006281">
    <property type="term" value="P:DNA repair"/>
    <property type="evidence" value="ECO:0007669"/>
    <property type="project" value="UniProtKB-KW"/>
</dbReference>
<evidence type="ECO:0000256" key="4">
    <source>
        <dbReference type="ARBA" id="ARBA00022723"/>
    </source>
</evidence>
<dbReference type="InterPro" id="IPR006084">
    <property type="entry name" value="XPG/Rad2"/>
</dbReference>
<accession>A0A0J9XAE3</accession>
<feature type="repeat" description="TPR" evidence="10">
    <location>
        <begin position="78"/>
        <end position="111"/>
    </location>
</feature>
<evidence type="ECO:0000256" key="2">
    <source>
        <dbReference type="ARBA" id="ARBA00004123"/>
    </source>
</evidence>
<dbReference type="CDD" id="cd09857">
    <property type="entry name" value="PIN_EXO1"/>
    <property type="match status" value="1"/>
</dbReference>
<dbReference type="Pfam" id="PF00867">
    <property type="entry name" value="XPG_I"/>
    <property type="match status" value="1"/>
</dbReference>
<evidence type="ECO:0000313" key="15">
    <source>
        <dbReference type="Proteomes" id="UP000242525"/>
    </source>
</evidence>
<keyword evidence="6" id="KW-0378">Hydrolase</keyword>
<dbReference type="GO" id="GO:0005634">
    <property type="term" value="C:nucleus"/>
    <property type="evidence" value="ECO:0007669"/>
    <property type="project" value="UniProtKB-SubCell"/>
</dbReference>
<dbReference type="SUPFAM" id="SSF47807">
    <property type="entry name" value="5' to 3' exonuclease, C-terminal subdomain"/>
    <property type="match status" value="1"/>
</dbReference>
<dbReference type="GO" id="GO:0003677">
    <property type="term" value="F:DNA binding"/>
    <property type="evidence" value="ECO:0007669"/>
    <property type="project" value="InterPro"/>
</dbReference>
<dbReference type="Gene3D" id="3.40.50.1010">
    <property type="entry name" value="5'-nuclease"/>
    <property type="match status" value="1"/>
</dbReference>
<evidence type="ECO:0000256" key="8">
    <source>
        <dbReference type="ARBA" id="ARBA00023204"/>
    </source>
</evidence>
<dbReference type="OrthoDB" id="26491at2759"/>
<keyword evidence="5" id="KW-0227">DNA damage</keyword>
<evidence type="ECO:0000259" key="12">
    <source>
        <dbReference type="SMART" id="SM00484"/>
    </source>
</evidence>
<evidence type="ECO:0000256" key="5">
    <source>
        <dbReference type="ARBA" id="ARBA00022763"/>
    </source>
</evidence>
<dbReference type="InterPro" id="IPR006085">
    <property type="entry name" value="XPG_DNA_repair_N"/>
</dbReference>
<dbReference type="InterPro" id="IPR006086">
    <property type="entry name" value="XPG-I_dom"/>
</dbReference>
<keyword evidence="7" id="KW-0460">Magnesium</keyword>
<feature type="compositionally biased region" description="Basic and acidic residues" evidence="11">
    <location>
        <begin position="592"/>
        <end position="605"/>
    </location>
</feature>